<proteinExistence type="predicted"/>
<sequence>MEIIVMYLCIVGLLLTWLVIKQHWKINRLEIQRSDILKEQREVKEWLLFVLKEQELELLEIEKTGDPIPSLRLNHYLESTCISFKPYLQHHDIDLSHDLLEKYQNKFNSNRKGV</sequence>
<dbReference type="Proteomes" id="UP000521358">
    <property type="component" value="Unassembled WGS sequence"/>
</dbReference>
<gene>
    <name evidence="1" type="ORF">HED35_10325</name>
</gene>
<comment type="caution">
    <text evidence="1">The sequence shown here is derived from an EMBL/GenBank/DDBJ whole genome shotgun (WGS) entry which is preliminary data.</text>
</comment>
<organism evidence="1 2">
    <name type="scientific">Vagococcus fluvialis</name>
    <dbReference type="NCBI Taxonomy" id="2738"/>
    <lineage>
        <taxon>Bacteria</taxon>
        <taxon>Bacillati</taxon>
        <taxon>Bacillota</taxon>
        <taxon>Bacilli</taxon>
        <taxon>Lactobacillales</taxon>
        <taxon>Enterococcaceae</taxon>
        <taxon>Vagococcus</taxon>
    </lineage>
</organism>
<name>A0A7X6I447_9ENTE</name>
<dbReference type="AlphaFoldDB" id="A0A7X6I447"/>
<protein>
    <submittedName>
        <fullName evidence="1">Uncharacterized protein</fullName>
    </submittedName>
</protein>
<accession>A0A7X6I447</accession>
<dbReference type="EMBL" id="JAAVMB010000012">
    <property type="protein sequence ID" value="NKC68484.1"/>
    <property type="molecule type" value="Genomic_DNA"/>
</dbReference>
<dbReference type="RefSeq" id="WP_167807673.1">
    <property type="nucleotide sequence ID" value="NZ_JAAVMB010000012.1"/>
</dbReference>
<evidence type="ECO:0000313" key="2">
    <source>
        <dbReference type="Proteomes" id="UP000521358"/>
    </source>
</evidence>
<reference evidence="1 2" key="1">
    <citation type="submission" date="2020-03" db="EMBL/GenBank/DDBJ databases">
        <title>Bacterial samples isolated from urine from healthy bovine heifers (Gyr breed).</title>
        <authorList>
            <person name="Giannattasio-Ferraz S."/>
            <person name="Maskeri L."/>
            <person name="Penido A."/>
            <person name="Barbosa-Stancioli E.F."/>
            <person name="Putonti C."/>
        </authorList>
    </citation>
    <scope>NUCLEOTIDE SEQUENCE [LARGE SCALE GENOMIC DNA]</scope>
    <source>
        <strain evidence="1 2">UFMG-H7</strain>
    </source>
</reference>
<evidence type="ECO:0000313" key="1">
    <source>
        <dbReference type="EMBL" id="NKC68484.1"/>
    </source>
</evidence>